<accession>A7VXS4</accession>
<feature type="transmembrane region" description="Helical" evidence="1">
    <location>
        <begin position="86"/>
        <end position="107"/>
    </location>
</feature>
<dbReference type="PANTHER" id="PTHR32305">
    <property type="match status" value="1"/>
</dbReference>
<evidence type="ECO:0000313" key="2">
    <source>
        <dbReference type="EMBL" id="EDO59352.1"/>
    </source>
</evidence>
<dbReference type="PANTHER" id="PTHR32305:SF15">
    <property type="entry name" value="PROTEIN RHSA-RELATED"/>
    <property type="match status" value="1"/>
</dbReference>
<name>A7VXS4_9FIRM</name>
<dbReference type="NCBIfam" id="TIGR03696">
    <property type="entry name" value="Rhs_assc_core"/>
    <property type="match status" value="1"/>
</dbReference>
<keyword evidence="1" id="KW-1133">Transmembrane helix</keyword>
<dbReference type="InterPro" id="IPR022385">
    <property type="entry name" value="Rhs_assc_core"/>
</dbReference>
<dbReference type="Pfam" id="PF14412">
    <property type="entry name" value="AHH"/>
    <property type="match status" value="1"/>
</dbReference>
<dbReference type="InterPro" id="IPR032871">
    <property type="entry name" value="AHH_dom_containing"/>
</dbReference>
<proteinExistence type="predicted"/>
<dbReference type="InterPro" id="IPR050708">
    <property type="entry name" value="T6SS_VgrG/RHS"/>
</dbReference>
<dbReference type="Gene3D" id="2.180.10.10">
    <property type="entry name" value="RHS repeat-associated core"/>
    <property type="match status" value="1"/>
</dbReference>
<dbReference type="AlphaFoldDB" id="A7VXS4"/>
<sequence>MLSVDGSEASTIGQINPIRYRGYYYDTETGFYYLQSRYYDPTTRRFLNSDILVGNVGSVGQNNLFQYCSNNPVNLADPTGYLVGEIAVFLLFVAVVASIPAVIGAGASTALPSVEMPSFPVVEFPTIEVPVYNPPASGYSQSIADSVAIGGEIAVEQEATIAKPSKPRNPNDLHHIVPKALNDWRIDYARLRMEVADIKLNDPVNLISLPRTFHARMHGNSYRDMVYDIFWRNTCGWNYSTSFQEKRADVLESLSYLRTRIIVAYYANDPYNW</sequence>
<keyword evidence="1" id="KW-0472">Membrane</keyword>
<organism evidence="2 3">
    <name type="scientific">[Clostridium] leptum DSM 753</name>
    <dbReference type="NCBI Taxonomy" id="428125"/>
    <lineage>
        <taxon>Bacteria</taxon>
        <taxon>Bacillati</taxon>
        <taxon>Bacillota</taxon>
        <taxon>Clostridia</taxon>
        <taxon>Eubacteriales</taxon>
        <taxon>Oscillospiraceae</taxon>
        <taxon>Oscillospiraceae incertae sedis</taxon>
    </lineage>
</organism>
<keyword evidence="1" id="KW-0812">Transmembrane</keyword>
<dbReference type="EMBL" id="ABCB02000021">
    <property type="protein sequence ID" value="EDO59352.1"/>
    <property type="molecule type" value="Genomic_DNA"/>
</dbReference>
<dbReference type="eggNOG" id="COG3209">
    <property type="taxonomic scope" value="Bacteria"/>
</dbReference>
<dbReference type="Proteomes" id="UP000003490">
    <property type="component" value="Unassembled WGS sequence"/>
</dbReference>
<dbReference type="HOGENOM" id="CLU_1018224_0_0_9"/>
<reference evidence="2 3" key="1">
    <citation type="submission" date="2007-08" db="EMBL/GenBank/DDBJ databases">
        <title>Draft genome sequence of Clostridium leptum (DSM 753).</title>
        <authorList>
            <person name="Sudarsanam P."/>
            <person name="Ley R."/>
            <person name="Guruge J."/>
            <person name="Turnbaugh P.J."/>
            <person name="Mahowald M."/>
            <person name="Liep D."/>
            <person name="Gordon J."/>
        </authorList>
    </citation>
    <scope>NUCLEOTIDE SEQUENCE [LARGE SCALE GENOMIC DNA]</scope>
    <source>
        <strain evidence="2 3">DSM 753</strain>
    </source>
</reference>
<reference evidence="2 3" key="2">
    <citation type="submission" date="2007-08" db="EMBL/GenBank/DDBJ databases">
        <authorList>
            <person name="Fulton L."/>
            <person name="Clifton S."/>
            <person name="Fulton B."/>
            <person name="Xu J."/>
            <person name="Minx P."/>
            <person name="Pepin K.H."/>
            <person name="Johnson M."/>
            <person name="Thiruvilangam P."/>
            <person name="Bhonagiri V."/>
            <person name="Nash W.E."/>
            <person name="Wang C."/>
            <person name="Mardis E.R."/>
            <person name="Wilson R.K."/>
        </authorList>
    </citation>
    <scope>NUCLEOTIDE SEQUENCE [LARGE SCALE GENOMIC DNA]</scope>
    <source>
        <strain evidence="2 3">DSM 753</strain>
    </source>
</reference>
<evidence type="ECO:0000313" key="3">
    <source>
        <dbReference type="Proteomes" id="UP000003490"/>
    </source>
</evidence>
<gene>
    <name evidence="2" type="ORF">CLOLEP_03399</name>
</gene>
<evidence type="ECO:0000256" key="1">
    <source>
        <dbReference type="SAM" id="Phobius"/>
    </source>
</evidence>
<comment type="caution">
    <text evidence="2">The sequence shown here is derived from an EMBL/GenBank/DDBJ whole genome shotgun (WGS) entry which is preliminary data.</text>
</comment>
<protein>
    <submittedName>
        <fullName evidence="2">RHS repeat-associated core domain protein</fullName>
    </submittedName>
</protein>